<name>A0A1L3J228_9FLAO</name>
<dbReference type="SUPFAM" id="SSF53822">
    <property type="entry name" value="Periplasmic binding protein-like I"/>
    <property type="match status" value="1"/>
</dbReference>
<dbReference type="RefSeq" id="WP_072551825.1">
    <property type="nucleotide sequence ID" value="NZ_CP018153.1"/>
</dbReference>
<sequence length="127" mass="14002">METKVTLKMLAKLLNVSVSKVSKALYGMESKASELGYKIIISLSRETQAKMQIDHLKEVLNYNIPLVLFHRILSIIPCDKVSINDSLQAELATVELLDSGCSKVAYLTGISDPSVDDQRKSGYLTAI</sequence>
<dbReference type="InterPro" id="IPR028082">
    <property type="entry name" value="Peripla_BP_I"/>
</dbReference>
<dbReference type="OrthoDB" id="9803256at2"/>
<gene>
    <name evidence="1" type="ORF">LPB144_01555</name>
</gene>
<proteinExistence type="predicted"/>
<evidence type="ECO:0008006" key="3">
    <source>
        <dbReference type="Google" id="ProtNLM"/>
    </source>
</evidence>
<dbReference type="AlphaFoldDB" id="A0A1L3J228"/>
<keyword evidence="2" id="KW-1185">Reference proteome</keyword>
<evidence type="ECO:0000313" key="2">
    <source>
        <dbReference type="Proteomes" id="UP000182510"/>
    </source>
</evidence>
<dbReference type="Proteomes" id="UP000182510">
    <property type="component" value="Chromosome"/>
</dbReference>
<reference evidence="1 2" key="1">
    <citation type="submission" date="2016-11" db="EMBL/GenBank/DDBJ databases">
        <title>Gramella sp. LPB0144 isolated from marine environment.</title>
        <authorList>
            <person name="Kim E."/>
            <person name="Yi H."/>
        </authorList>
    </citation>
    <scope>NUCLEOTIDE SEQUENCE [LARGE SCALE GENOMIC DNA]</scope>
    <source>
        <strain evidence="1 2">LPB0144</strain>
    </source>
</reference>
<dbReference type="STRING" id="1913577.LPB144_01555"/>
<evidence type="ECO:0000313" key="1">
    <source>
        <dbReference type="EMBL" id="APG59170.1"/>
    </source>
</evidence>
<organism evidence="1 2">
    <name type="scientific">Christiangramia salexigens</name>
    <dbReference type="NCBI Taxonomy" id="1913577"/>
    <lineage>
        <taxon>Bacteria</taxon>
        <taxon>Pseudomonadati</taxon>
        <taxon>Bacteroidota</taxon>
        <taxon>Flavobacteriia</taxon>
        <taxon>Flavobacteriales</taxon>
        <taxon>Flavobacteriaceae</taxon>
        <taxon>Christiangramia</taxon>
    </lineage>
</organism>
<dbReference type="Gene3D" id="3.40.50.2300">
    <property type="match status" value="2"/>
</dbReference>
<protein>
    <recommendedName>
        <fullName evidence="3">LacI family transcriptional regulator</fullName>
    </recommendedName>
</protein>
<dbReference type="KEGG" id="grl:LPB144_01555"/>
<accession>A0A1L3J228</accession>
<dbReference type="EMBL" id="CP018153">
    <property type="protein sequence ID" value="APG59170.1"/>
    <property type="molecule type" value="Genomic_DNA"/>
</dbReference>